<feature type="signal peptide" evidence="1">
    <location>
        <begin position="1"/>
        <end position="21"/>
    </location>
</feature>
<dbReference type="SUPFAM" id="SSF57625">
    <property type="entry name" value="Invertebrate chitin-binding proteins"/>
    <property type="match status" value="1"/>
</dbReference>
<organism evidence="3 4">
    <name type="scientific">Brachionus plicatilis</name>
    <name type="common">Marine rotifer</name>
    <name type="synonym">Brachionus muelleri</name>
    <dbReference type="NCBI Taxonomy" id="10195"/>
    <lineage>
        <taxon>Eukaryota</taxon>
        <taxon>Metazoa</taxon>
        <taxon>Spiralia</taxon>
        <taxon>Gnathifera</taxon>
        <taxon>Rotifera</taxon>
        <taxon>Eurotatoria</taxon>
        <taxon>Monogononta</taxon>
        <taxon>Pseudotrocha</taxon>
        <taxon>Ploima</taxon>
        <taxon>Brachionidae</taxon>
        <taxon>Brachionus</taxon>
    </lineage>
</organism>
<sequence length="85" mass="9865">MNFKICLSLIVFCALLGQRNAQSLEEKCLNGNGYFTDPRYQCKVFYRCVNTGQPGFEIKTFHCPYGLYFDSKKNLCDRPDNVECF</sequence>
<keyword evidence="4" id="KW-1185">Reference proteome</keyword>
<dbReference type="EMBL" id="REGN01011992">
    <property type="protein sequence ID" value="RMZ96652.1"/>
    <property type="molecule type" value="Genomic_DNA"/>
</dbReference>
<reference evidence="3 4" key="1">
    <citation type="journal article" date="2018" name="Sci. Rep.">
        <title>Genomic signatures of local adaptation to the degree of environmental predictability in rotifers.</title>
        <authorList>
            <person name="Franch-Gras L."/>
            <person name="Hahn C."/>
            <person name="Garcia-Roger E.M."/>
            <person name="Carmona M.J."/>
            <person name="Serra M."/>
            <person name="Gomez A."/>
        </authorList>
    </citation>
    <scope>NUCLEOTIDE SEQUENCE [LARGE SCALE GENOMIC DNA]</scope>
    <source>
        <strain evidence="3">HYR1</strain>
    </source>
</reference>
<dbReference type="GO" id="GO:0005576">
    <property type="term" value="C:extracellular region"/>
    <property type="evidence" value="ECO:0007669"/>
    <property type="project" value="InterPro"/>
</dbReference>
<keyword evidence="1" id="KW-0732">Signal</keyword>
<evidence type="ECO:0000259" key="2">
    <source>
        <dbReference type="PROSITE" id="PS50940"/>
    </source>
</evidence>
<evidence type="ECO:0000256" key="1">
    <source>
        <dbReference type="SAM" id="SignalP"/>
    </source>
</evidence>
<feature type="domain" description="Chitin-binding type-2" evidence="2">
    <location>
        <begin position="25"/>
        <end position="85"/>
    </location>
</feature>
<protein>
    <submittedName>
        <fullName evidence="3">Mucin-19-like isoform X2</fullName>
    </submittedName>
</protein>
<comment type="caution">
    <text evidence="3">The sequence shown here is derived from an EMBL/GenBank/DDBJ whole genome shotgun (WGS) entry which is preliminary data.</text>
</comment>
<name>A0A3M7PC71_BRAPC</name>
<evidence type="ECO:0000313" key="3">
    <source>
        <dbReference type="EMBL" id="RMZ96652.1"/>
    </source>
</evidence>
<dbReference type="Pfam" id="PF01607">
    <property type="entry name" value="CBM_14"/>
    <property type="match status" value="1"/>
</dbReference>
<dbReference type="SMART" id="SM00494">
    <property type="entry name" value="ChtBD2"/>
    <property type="match status" value="1"/>
</dbReference>
<dbReference type="PROSITE" id="PS50940">
    <property type="entry name" value="CHIT_BIND_II"/>
    <property type="match status" value="1"/>
</dbReference>
<gene>
    <name evidence="3" type="ORF">BpHYR1_007352</name>
</gene>
<dbReference type="OrthoDB" id="6020543at2759"/>
<dbReference type="InterPro" id="IPR036508">
    <property type="entry name" value="Chitin-bd_dom_sf"/>
</dbReference>
<dbReference type="InterPro" id="IPR002557">
    <property type="entry name" value="Chitin-bd_dom"/>
</dbReference>
<dbReference type="AlphaFoldDB" id="A0A3M7PC71"/>
<dbReference type="Gene3D" id="2.170.140.10">
    <property type="entry name" value="Chitin binding domain"/>
    <property type="match status" value="1"/>
</dbReference>
<dbReference type="Proteomes" id="UP000276133">
    <property type="component" value="Unassembled WGS sequence"/>
</dbReference>
<proteinExistence type="predicted"/>
<feature type="chain" id="PRO_5018179647" evidence="1">
    <location>
        <begin position="22"/>
        <end position="85"/>
    </location>
</feature>
<dbReference type="GO" id="GO:0008061">
    <property type="term" value="F:chitin binding"/>
    <property type="evidence" value="ECO:0007669"/>
    <property type="project" value="InterPro"/>
</dbReference>
<accession>A0A3M7PC71</accession>
<evidence type="ECO:0000313" key="4">
    <source>
        <dbReference type="Proteomes" id="UP000276133"/>
    </source>
</evidence>